<feature type="domain" description="Protein kinase" evidence="2">
    <location>
        <begin position="50"/>
        <end position="351"/>
    </location>
</feature>
<gene>
    <name evidence="3" type="ORF">PCOR1329_LOCUS44209</name>
</gene>
<evidence type="ECO:0000259" key="2">
    <source>
        <dbReference type="PROSITE" id="PS50011"/>
    </source>
</evidence>
<keyword evidence="4" id="KW-1185">Reference proteome</keyword>
<dbReference type="PROSITE" id="PS50011">
    <property type="entry name" value="PROTEIN_KINASE_DOM"/>
    <property type="match status" value="1"/>
</dbReference>
<dbReference type="Proteomes" id="UP001189429">
    <property type="component" value="Unassembled WGS sequence"/>
</dbReference>
<dbReference type="Gene3D" id="1.10.510.10">
    <property type="entry name" value="Transferase(Phosphotransferase) domain 1"/>
    <property type="match status" value="1"/>
</dbReference>
<dbReference type="SMART" id="SM00220">
    <property type="entry name" value="S_TKc"/>
    <property type="match status" value="1"/>
</dbReference>
<dbReference type="SUPFAM" id="SSF56112">
    <property type="entry name" value="Protein kinase-like (PK-like)"/>
    <property type="match status" value="1"/>
</dbReference>
<evidence type="ECO:0000313" key="3">
    <source>
        <dbReference type="EMBL" id="CAK0852428.1"/>
    </source>
</evidence>
<dbReference type="PANTHER" id="PTHR44167:SF18">
    <property type="entry name" value="PROTEIN KINASE DOMAIN-CONTAINING PROTEIN"/>
    <property type="match status" value="1"/>
</dbReference>
<sequence>MRALKDQMKKMNPFISTKTLSISLVGPEDDSAPRLWRIRTPKASKQGQPRKEITKISDSKLRSMYEVEGQVMESIHPGAEVILGRRLSSNEEVVVKTRDKSASFHGPADEREWRETTTTQLNMPKIENMCEYIAVYETRDKYYIVMERVKGMDLFEHLKQGQIRQEDARQILFQMLQALEEMHACGRIHKDLKLENVVVNLPSPRMCSVSSNGFTTSAQVKLIDFDTAQDWETTSPKAKVVVGTAGYIAPEAYSGDYSPASDNYGVGVIMYKLLTGRFPTRREIFDSLPGENWVGSPAMKRIQDRLTSERVDFTQPPLDQLPDARDLVKKLLASDASERPSAAGALRHPWFQHADSRRHGSRSASSKSTTAGSSSASHGECRESSSSWITVPQWHSEAESTSLPGELA</sequence>
<proteinExistence type="predicted"/>
<protein>
    <recommendedName>
        <fullName evidence="2">Protein kinase domain-containing protein</fullName>
    </recommendedName>
</protein>
<reference evidence="3" key="1">
    <citation type="submission" date="2023-10" db="EMBL/GenBank/DDBJ databases">
        <authorList>
            <person name="Chen Y."/>
            <person name="Shah S."/>
            <person name="Dougan E. K."/>
            <person name="Thang M."/>
            <person name="Chan C."/>
        </authorList>
    </citation>
    <scope>NUCLEOTIDE SEQUENCE [LARGE SCALE GENOMIC DNA]</scope>
</reference>
<comment type="caution">
    <text evidence="3">The sequence shown here is derived from an EMBL/GenBank/DDBJ whole genome shotgun (WGS) entry which is preliminary data.</text>
</comment>
<evidence type="ECO:0000313" key="4">
    <source>
        <dbReference type="Proteomes" id="UP001189429"/>
    </source>
</evidence>
<dbReference type="InterPro" id="IPR011009">
    <property type="entry name" value="Kinase-like_dom_sf"/>
</dbReference>
<name>A0ABN9U0X8_9DINO</name>
<feature type="compositionally biased region" description="Low complexity" evidence="1">
    <location>
        <begin position="362"/>
        <end position="378"/>
    </location>
</feature>
<organism evidence="3 4">
    <name type="scientific">Prorocentrum cordatum</name>
    <dbReference type="NCBI Taxonomy" id="2364126"/>
    <lineage>
        <taxon>Eukaryota</taxon>
        <taxon>Sar</taxon>
        <taxon>Alveolata</taxon>
        <taxon>Dinophyceae</taxon>
        <taxon>Prorocentrales</taxon>
        <taxon>Prorocentraceae</taxon>
        <taxon>Prorocentrum</taxon>
    </lineage>
</organism>
<feature type="region of interest" description="Disordered" evidence="1">
    <location>
        <begin position="354"/>
        <end position="408"/>
    </location>
</feature>
<dbReference type="InterPro" id="IPR000719">
    <property type="entry name" value="Prot_kinase_dom"/>
</dbReference>
<dbReference type="PANTHER" id="PTHR44167">
    <property type="entry name" value="OVARIAN-SPECIFIC SERINE/THREONINE-PROTEIN KINASE LOK-RELATED"/>
    <property type="match status" value="1"/>
</dbReference>
<feature type="compositionally biased region" description="Polar residues" evidence="1">
    <location>
        <begin position="399"/>
        <end position="408"/>
    </location>
</feature>
<dbReference type="EMBL" id="CAUYUJ010015312">
    <property type="protein sequence ID" value="CAK0852428.1"/>
    <property type="molecule type" value="Genomic_DNA"/>
</dbReference>
<accession>A0ABN9U0X8</accession>
<evidence type="ECO:0000256" key="1">
    <source>
        <dbReference type="SAM" id="MobiDB-lite"/>
    </source>
</evidence>
<dbReference type="Pfam" id="PF00069">
    <property type="entry name" value="Pkinase"/>
    <property type="match status" value="1"/>
</dbReference>